<dbReference type="OrthoDB" id="9815825at2"/>
<dbReference type="AlphaFoldDB" id="A0A1G8IQZ6"/>
<keyword evidence="4" id="KW-1185">Reference proteome</keyword>
<dbReference type="Gene3D" id="3.30.360.10">
    <property type="entry name" value="Dihydrodipicolinate Reductase, domain 2"/>
    <property type="match status" value="1"/>
</dbReference>
<dbReference type="STRING" id="568899.SAMN05192534_12526"/>
<dbReference type="SUPFAM" id="SSF55347">
    <property type="entry name" value="Glyceraldehyde-3-phosphate dehydrogenase-like, C-terminal domain"/>
    <property type="match status" value="1"/>
</dbReference>
<dbReference type="InterPro" id="IPR055170">
    <property type="entry name" value="GFO_IDH_MocA-like_dom"/>
</dbReference>
<dbReference type="SUPFAM" id="SSF51735">
    <property type="entry name" value="NAD(P)-binding Rossmann-fold domains"/>
    <property type="match status" value="1"/>
</dbReference>
<dbReference type="PANTHER" id="PTHR43377">
    <property type="entry name" value="BILIVERDIN REDUCTASE A"/>
    <property type="match status" value="1"/>
</dbReference>
<sequence>MPMKPIKIGVAGVGTMGQNHCKMLHTMVNGIEFVGVYDKYFPLSCEVGKRFGVKSFSAYEELLENVDAVIIATSTVDHFPFVKEAITRNKHVLVEKPFVTSLHESNTIKSLLKNRDIIFQAGHIERFNPAVQHLFNIAKQDDLVSIEARRSGQVQRNIDIDVILNLMIHDIDIVLALNSSPIKRIEAEGISVVNKGQMDIVYAIITFENGVVANLVANRASKEKARMLTITEKEKVVKTDCLTRNLYVYRDVEQHAKKSTENKKESIMEKSWIPRSEPLHSELNHFVQSILQSKPPLIGFNEAARALEVALKIRESASDR</sequence>
<feature type="domain" description="Gfo/Idh/MocA-like oxidoreductase N-terminal" evidence="1">
    <location>
        <begin position="6"/>
        <end position="123"/>
    </location>
</feature>
<accession>A0A1G8IQZ6</accession>
<dbReference type="Pfam" id="PF01408">
    <property type="entry name" value="GFO_IDH_MocA"/>
    <property type="match status" value="1"/>
</dbReference>
<proteinExistence type="predicted"/>
<evidence type="ECO:0000313" key="4">
    <source>
        <dbReference type="Proteomes" id="UP000199163"/>
    </source>
</evidence>
<dbReference type="InterPro" id="IPR000683">
    <property type="entry name" value="Gfo/Idh/MocA-like_OxRdtase_N"/>
</dbReference>
<dbReference type="PANTHER" id="PTHR43377:SF1">
    <property type="entry name" value="BILIVERDIN REDUCTASE A"/>
    <property type="match status" value="1"/>
</dbReference>
<evidence type="ECO:0000313" key="3">
    <source>
        <dbReference type="EMBL" id="SDI21261.1"/>
    </source>
</evidence>
<dbReference type="InterPro" id="IPR036291">
    <property type="entry name" value="NAD(P)-bd_dom_sf"/>
</dbReference>
<dbReference type="EMBL" id="FNDK01000025">
    <property type="protein sequence ID" value="SDI21261.1"/>
    <property type="molecule type" value="Genomic_DNA"/>
</dbReference>
<dbReference type="InterPro" id="IPR051450">
    <property type="entry name" value="Gfo/Idh/MocA_Oxidoreductases"/>
</dbReference>
<evidence type="ECO:0000259" key="1">
    <source>
        <dbReference type="Pfam" id="PF01408"/>
    </source>
</evidence>
<dbReference type="Pfam" id="PF22725">
    <property type="entry name" value="GFO_IDH_MocA_C3"/>
    <property type="match status" value="1"/>
</dbReference>
<evidence type="ECO:0000259" key="2">
    <source>
        <dbReference type="Pfam" id="PF22725"/>
    </source>
</evidence>
<feature type="domain" description="GFO/IDH/MocA-like oxidoreductase" evidence="2">
    <location>
        <begin position="162"/>
        <end position="225"/>
    </location>
</feature>
<dbReference type="Proteomes" id="UP000199163">
    <property type="component" value="Unassembled WGS sequence"/>
</dbReference>
<gene>
    <name evidence="3" type="ORF">SAMN05192534_12526</name>
</gene>
<organism evidence="3 4">
    <name type="scientific">Alteribacillus persepolensis</name>
    <dbReference type="NCBI Taxonomy" id="568899"/>
    <lineage>
        <taxon>Bacteria</taxon>
        <taxon>Bacillati</taxon>
        <taxon>Bacillota</taxon>
        <taxon>Bacilli</taxon>
        <taxon>Bacillales</taxon>
        <taxon>Bacillaceae</taxon>
        <taxon>Alteribacillus</taxon>
    </lineage>
</organism>
<dbReference type="Gene3D" id="3.40.50.720">
    <property type="entry name" value="NAD(P)-binding Rossmann-like Domain"/>
    <property type="match status" value="1"/>
</dbReference>
<name>A0A1G8IQZ6_9BACI</name>
<protein>
    <submittedName>
        <fullName evidence="3">Predicted dehydrogenase</fullName>
    </submittedName>
</protein>
<dbReference type="GO" id="GO:0000166">
    <property type="term" value="F:nucleotide binding"/>
    <property type="evidence" value="ECO:0007669"/>
    <property type="project" value="InterPro"/>
</dbReference>
<reference evidence="3 4" key="1">
    <citation type="submission" date="2016-10" db="EMBL/GenBank/DDBJ databases">
        <authorList>
            <person name="de Groot N.N."/>
        </authorList>
    </citation>
    <scope>NUCLEOTIDE SEQUENCE [LARGE SCALE GENOMIC DNA]</scope>
    <source>
        <strain evidence="3 4">DSM 21632</strain>
    </source>
</reference>